<keyword evidence="10" id="KW-1185">Reference proteome</keyword>
<organism evidence="9 10">
    <name type="scientific">Schizothecium vesticola</name>
    <dbReference type="NCBI Taxonomy" id="314040"/>
    <lineage>
        <taxon>Eukaryota</taxon>
        <taxon>Fungi</taxon>
        <taxon>Dikarya</taxon>
        <taxon>Ascomycota</taxon>
        <taxon>Pezizomycotina</taxon>
        <taxon>Sordariomycetes</taxon>
        <taxon>Sordariomycetidae</taxon>
        <taxon>Sordariales</taxon>
        <taxon>Schizotheciaceae</taxon>
        <taxon>Schizothecium</taxon>
    </lineage>
</organism>
<evidence type="ECO:0000259" key="8">
    <source>
        <dbReference type="Pfam" id="PF04082"/>
    </source>
</evidence>
<accession>A0AA40BQW9</accession>
<evidence type="ECO:0000256" key="3">
    <source>
        <dbReference type="ARBA" id="ARBA00022737"/>
    </source>
</evidence>
<evidence type="ECO:0000256" key="1">
    <source>
        <dbReference type="ARBA" id="ARBA00004123"/>
    </source>
</evidence>
<keyword evidence="3" id="KW-0677">Repeat</keyword>
<evidence type="ECO:0000256" key="6">
    <source>
        <dbReference type="ARBA" id="ARBA00023242"/>
    </source>
</evidence>
<dbReference type="Proteomes" id="UP001172155">
    <property type="component" value="Unassembled WGS sequence"/>
</dbReference>
<feature type="compositionally biased region" description="Pro residues" evidence="7">
    <location>
        <begin position="7"/>
        <end position="20"/>
    </location>
</feature>
<sequence length="467" mass="51908">MTDPIHPDPPPVPEPAPPHPTDQDIYPLSIFPDNLNLSLFLDDRFCPWSLSHPPDDFSLEQWTDPVPTPPPEPTLTEIITSLHALHTTLGTDPSYNGTFSLPLARRVFTPANRALFVGRYFRSTHREFPLTHRPSFDLATISPGLLLAFFLCGSVHAAAGSRAAVPSTRAFLRVAEEYVFRKLAELMVPGEEAEGSEVYEALQAALLVHCTQFALQGVETRERNRTVRLPALVAAVRRLGLLGVRHGEEGAEGWRGFVGREMRLRIGAWTLLADWQQCGMFRVPPLMAISELTGDFPCVPSLWEAESEEEFNATVAAKGPSVRKRSCSIRQAMEALMADATWPSIEQFPLRNPTVHDLHFLIYAIHSVVGSAGLMGLLPVSGGALLRATTRWEQLWRQVTSVLAASGEDVRYMAGTMSHYLSPEMCWLARKLIKGGMDGRFEALEYYQGVHYSLDPLHALIKKLKDP</sequence>
<feature type="region of interest" description="Disordered" evidence="7">
    <location>
        <begin position="1"/>
        <end position="24"/>
    </location>
</feature>
<dbReference type="GO" id="GO:0000981">
    <property type="term" value="F:DNA-binding transcription factor activity, RNA polymerase II-specific"/>
    <property type="evidence" value="ECO:0007669"/>
    <property type="project" value="InterPro"/>
</dbReference>
<dbReference type="GO" id="GO:0006351">
    <property type="term" value="P:DNA-templated transcription"/>
    <property type="evidence" value="ECO:0007669"/>
    <property type="project" value="InterPro"/>
</dbReference>
<evidence type="ECO:0000256" key="2">
    <source>
        <dbReference type="ARBA" id="ARBA00022723"/>
    </source>
</evidence>
<dbReference type="PANTHER" id="PTHR40626:SF1">
    <property type="entry name" value="TRANSCRIPTION FACTOR WITH C2H2 AND ZN(2)-CYS(6) DNA BINDING DOMAIN (EUROFUNG)"/>
    <property type="match status" value="1"/>
</dbReference>
<evidence type="ECO:0000256" key="7">
    <source>
        <dbReference type="SAM" id="MobiDB-lite"/>
    </source>
</evidence>
<evidence type="ECO:0000256" key="4">
    <source>
        <dbReference type="ARBA" id="ARBA00022771"/>
    </source>
</evidence>
<dbReference type="AlphaFoldDB" id="A0AA40BQW9"/>
<dbReference type="GO" id="GO:0008270">
    <property type="term" value="F:zinc ion binding"/>
    <property type="evidence" value="ECO:0007669"/>
    <property type="project" value="UniProtKB-KW"/>
</dbReference>
<evidence type="ECO:0000313" key="10">
    <source>
        <dbReference type="Proteomes" id="UP001172155"/>
    </source>
</evidence>
<name>A0AA40BQW9_9PEZI</name>
<reference evidence="9" key="1">
    <citation type="submission" date="2023-06" db="EMBL/GenBank/DDBJ databases">
        <title>Genome-scale phylogeny and comparative genomics of the fungal order Sordariales.</title>
        <authorList>
            <consortium name="Lawrence Berkeley National Laboratory"/>
            <person name="Hensen N."/>
            <person name="Bonometti L."/>
            <person name="Westerberg I."/>
            <person name="Brannstrom I.O."/>
            <person name="Guillou S."/>
            <person name="Cros-Aarteil S."/>
            <person name="Calhoun S."/>
            <person name="Haridas S."/>
            <person name="Kuo A."/>
            <person name="Mondo S."/>
            <person name="Pangilinan J."/>
            <person name="Riley R."/>
            <person name="LaButti K."/>
            <person name="Andreopoulos B."/>
            <person name="Lipzen A."/>
            <person name="Chen C."/>
            <person name="Yanf M."/>
            <person name="Daum C."/>
            <person name="Ng V."/>
            <person name="Clum A."/>
            <person name="Steindorff A."/>
            <person name="Ohm R."/>
            <person name="Martin F."/>
            <person name="Silar P."/>
            <person name="Natvig D."/>
            <person name="Lalanne C."/>
            <person name="Gautier V."/>
            <person name="Ament-velasquez S.L."/>
            <person name="Kruys A."/>
            <person name="Hutchinson M.I."/>
            <person name="Powell A.J."/>
            <person name="Barry K."/>
            <person name="Miller A.N."/>
            <person name="Grigoriev I.V."/>
            <person name="Debuchy R."/>
            <person name="Gladieux P."/>
            <person name="Thoren M.H."/>
            <person name="Johannesson H."/>
        </authorList>
    </citation>
    <scope>NUCLEOTIDE SEQUENCE</scope>
    <source>
        <strain evidence="9">SMH3187-1</strain>
    </source>
</reference>
<comment type="caution">
    <text evidence="9">The sequence shown here is derived from an EMBL/GenBank/DDBJ whole genome shotgun (WGS) entry which is preliminary data.</text>
</comment>
<evidence type="ECO:0000313" key="9">
    <source>
        <dbReference type="EMBL" id="KAK0738656.1"/>
    </source>
</evidence>
<comment type="subcellular location">
    <subcellularLocation>
        <location evidence="1">Nucleus</location>
    </subcellularLocation>
</comment>
<dbReference type="InterPro" id="IPR007219">
    <property type="entry name" value="XnlR_reg_dom"/>
</dbReference>
<dbReference type="PANTHER" id="PTHR40626">
    <property type="entry name" value="MIP31509P"/>
    <property type="match status" value="1"/>
</dbReference>
<evidence type="ECO:0000256" key="5">
    <source>
        <dbReference type="ARBA" id="ARBA00022833"/>
    </source>
</evidence>
<protein>
    <recommendedName>
        <fullName evidence="8">Xylanolytic transcriptional activator regulatory domain-containing protein</fullName>
    </recommendedName>
</protein>
<dbReference type="EMBL" id="JAUKUD010000007">
    <property type="protein sequence ID" value="KAK0738656.1"/>
    <property type="molecule type" value="Genomic_DNA"/>
</dbReference>
<keyword evidence="6" id="KW-0539">Nucleus</keyword>
<keyword evidence="2" id="KW-0479">Metal-binding</keyword>
<dbReference type="GO" id="GO:0000785">
    <property type="term" value="C:chromatin"/>
    <property type="evidence" value="ECO:0007669"/>
    <property type="project" value="TreeGrafter"/>
</dbReference>
<dbReference type="GO" id="GO:0005634">
    <property type="term" value="C:nucleus"/>
    <property type="evidence" value="ECO:0007669"/>
    <property type="project" value="UniProtKB-SubCell"/>
</dbReference>
<dbReference type="Pfam" id="PF04082">
    <property type="entry name" value="Fungal_trans"/>
    <property type="match status" value="1"/>
</dbReference>
<feature type="domain" description="Xylanolytic transcriptional activator regulatory" evidence="8">
    <location>
        <begin position="118"/>
        <end position="321"/>
    </location>
</feature>
<proteinExistence type="predicted"/>
<keyword evidence="4" id="KW-0863">Zinc-finger</keyword>
<keyword evidence="5" id="KW-0862">Zinc</keyword>
<gene>
    <name evidence="9" type="ORF">B0T18DRAFT_334464</name>
</gene>
<dbReference type="GO" id="GO:0000978">
    <property type="term" value="F:RNA polymerase II cis-regulatory region sequence-specific DNA binding"/>
    <property type="evidence" value="ECO:0007669"/>
    <property type="project" value="InterPro"/>
</dbReference>
<dbReference type="CDD" id="cd12148">
    <property type="entry name" value="fungal_TF_MHR"/>
    <property type="match status" value="1"/>
</dbReference>
<dbReference type="InterPro" id="IPR051059">
    <property type="entry name" value="VerF-like"/>
</dbReference>